<keyword evidence="4" id="KW-0032">Aminotransferase</keyword>
<accession>A0ABT0XGM4</accession>
<protein>
    <submittedName>
        <fullName evidence="4">DegT/DnrJ/EryC1/StrS family aminotransferase</fullName>
    </submittedName>
</protein>
<dbReference type="InterPro" id="IPR000653">
    <property type="entry name" value="DegT/StrS_aminotransferase"/>
</dbReference>
<dbReference type="InterPro" id="IPR015421">
    <property type="entry name" value="PyrdxlP-dep_Trfase_major"/>
</dbReference>
<dbReference type="GO" id="GO:0008483">
    <property type="term" value="F:transaminase activity"/>
    <property type="evidence" value="ECO:0007669"/>
    <property type="project" value="UniProtKB-KW"/>
</dbReference>
<dbReference type="Proteomes" id="UP001203665">
    <property type="component" value="Unassembled WGS sequence"/>
</dbReference>
<dbReference type="Pfam" id="PF01041">
    <property type="entry name" value="DegT_DnrJ_EryC1"/>
    <property type="match status" value="1"/>
</dbReference>
<name>A0ABT0XGM4_9BACI</name>
<keyword evidence="1 3" id="KW-0663">Pyridoxal phosphate</keyword>
<evidence type="ECO:0000256" key="3">
    <source>
        <dbReference type="RuleBase" id="RU004508"/>
    </source>
</evidence>
<dbReference type="CDD" id="cd00616">
    <property type="entry name" value="AHBA_syn"/>
    <property type="match status" value="1"/>
</dbReference>
<comment type="caution">
    <text evidence="4">The sequence shown here is derived from an EMBL/GenBank/DDBJ whole genome shotgun (WGS) entry which is preliminary data.</text>
</comment>
<comment type="similarity">
    <text evidence="2 3">Belongs to the DegT/DnrJ/EryC1 family.</text>
</comment>
<evidence type="ECO:0000313" key="4">
    <source>
        <dbReference type="EMBL" id="MCM2675037.1"/>
    </source>
</evidence>
<dbReference type="PANTHER" id="PTHR30244:SF36">
    <property type="entry name" value="3-OXO-GLUCOSE-6-PHOSPHATE:GLUTAMATE AMINOTRANSFERASE"/>
    <property type="match status" value="1"/>
</dbReference>
<dbReference type="Gene3D" id="3.90.1150.10">
    <property type="entry name" value="Aspartate Aminotransferase, domain 1"/>
    <property type="match status" value="1"/>
</dbReference>
<keyword evidence="4" id="KW-0808">Transferase</keyword>
<dbReference type="SUPFAM" id="SSF53383">
    <property type="entry name" value="PLP-dependent transferases"/>
    <property type="match status" value="1"/>
</dbReference>
<dbReference type="Gene3D" id="3.40.640.10">
    <property type="entry name" value="Type I PLP-dependent aspartate aminotransferase-like (Major domain)"/>
    <property type="match status" value="1"/>
</dbReference>
<dbReference type="RefSeq" id="WP_251605226.1">
    <property type="nucleotide sequence ID" value="NZ_JAMQJY010000001.1"/>
</dbReference>
<evidence type="ECO:0000256" key="2">
    <source>
        <dbReference type="ARBA" id="ARBA00037999"/>
    </source>
</evidence>
<evidence type="ECO:0000313" key="5">
    <source>
        <dbReference type="Proteomes" id="UP001203665"/>
    </source>
</evidence>
<organism evidence="4 5">
    <name type="scientific">Alkalicoccobacillus plakortidis</name>
    <dbReference type="NCBI Taxonomy" id="444060"/>
    <lineage>
        <taxon>Bacteria</taxon>
        <taxon>Bacillati</taxon>
        <taxon>Bacillota</taxon>
        <taxon>Bacilli</taxon>
        <taxon>Bacillales</taxon>
        <taxon>Bacillaceae</taxon>
        <taxon>Alkalicoccobacillus</taxon>
    </lineage>
</organism>
<dbReference type="PANTHER" id="PTHR30244">
    <property type="entry name" value="TRANSAMINASE"/>
    <property type="match status" value="1"/>
</dbReference>
<dbReference type="EMBL" id="JAMQJY010000001">
    <property type="protein sequence ID" value="MCM2675037.1"/>
    <property type="molecule type" value="Genomic_DNA"/>
</dbReference>
<evidence type="ECO:0000256" key="1">
    <source>
        <dbReference type="ARBA" id="ARBA00022898"/>
    </source>
</evidence>
<sequence>MIPLIDLDRQFQMIKDEAMEAIRRVYDSGQYILGSEGKQFEEEVKIYLETPFAIGVGNGTDALVLALDALNIGDGDEVITTPFTFFATAEAISRVGATPVFVDIEPVTFNIDPTHIKKAITSQTKAIMPVHLFGHPANMDPIMTIAKDHNLYVIEDACQAFGSSVNGKKVGTIGDIGCFSFFPTKNLGTMGDGGLVVTKHKHVAERIRVLRHHGSTKKYYHQEIGYNSRLDEIQAALLRISLTHIDDLNKRRQKTASFYQEQLSTLKGITVPKSIEGTEHIFHLYCIEVDDREHLSKGLSQAGIANGVYYPLPLHLQEVYKHLGHQANDFPISEEKSKRLLAIPMHPYLTDAEQNEIVKSIKLLVTENG</sequence>
<dbReference type="InterPro" id="IPR015422">
    <property type="entry name" value="PyrdxlP-dep_Trfase_small"/>
</dbReference>
<reference evidence="4" key="1">
    <citation type="submission" date="2022-06" db="EMBL/GenBank/DDBJ databases">
        <title>Alkalicoccobacillus porphyridii sp. nov., isolated from a marine red alga, Porphyridium purpureum and reclassification of Shouchella plakortidis and Shouchella gibsonii as Alkalicoccobacillus plakortidis comb. nov. and Alkalicoccobacillus gibsonii comb. nov.</title>
        <authorList>
            <person name="Kim K.H."/>
            <person name="Lee J.K."/>
            <person name="Han D.M."/>
            <person name="Baek J.H."/>
            <person name="Jeon C.O."/>
        </authorList>
    </citation>
    <scope>NUCLEOTIDE SEQUENCE</scope>
    <source>
        <strain evidence="4">DSM 19153</strain>
    </source>
</reference>
<proteinExistence type="inferred from homology"/>
<dbReference type="InterPro" id="IPR015424">
    <property type="entry name" value="PyrdxlP-dep_Trfase"/>
</dbReference>
<dbReference type="PIRSF" id="PIRSF000390">
    <property type="entry name" value="PLP_StrS"/>
    <property type="match status" value="1"/>
</dbReference>
<gene>
    <name evidence="4" type="ORF">NDM98_05755</name>
</gene>
<keyword evidence="5" id="KW-1185">Reference proteome</keyword>